<dbReference type="RefSeq" id="WP_164696779.1">
    <property type="nucleotide sequence ID" value="NZ_JAAIKB010000011.1"/>
</dbReference>
<keyword evidence="1" id="KW-0328">Glycosyltransferase</keyword>
<dbReference type="InterPro" id="IPR001296">
    <property type="entry name" value="Glyco_trans_1"/>
</dbReference>
<proteinExistence type="predicted"/>
<evidence type="ECO:0000256" key="1">
    <source>
        <dbReference type="ARBA" id="ARBA00022676"/>
    </source>
</evidence>
<organism evidence="4 5">
    <name type="scientific">Falsiroseomonas algicola</name>
    <dbReference type="NCBI Taxonomy" id="2716930"/>
    <lineage>
        <taxon>Bacteria</taxon>
        <taxon>Pseudomonadati</taxon>
        <taxon>Pseudomonadota</taxon>
        <taxon>Alphaproteobacteria</taxon>
        <taxon>Acetobacterales</taxon>
        <taxon>Roseomonadaceae</taxon>
        <taxon>Falsiroseomonas</taxon>
    </lineage>
</organism>
<dbReference type="EMBL" id="JAAIKB010000011">
    <property type="protein sequence ID" value="NGM22863.1"/>
    <property type="molecule type" value="Genomic_DNA"/>
</dbReference>
<reference evidence="4 5" key="1">
    <citation type="submission" date="2020-03" db="EMBL/GenBank/DDBJ databases">
        <title>Roseomonas stagni sp. nov., isolated from pond water in Japan.</title>
        <authorList>
            <person name="Furuhata K."/>
            <person name="Miyamoto H."/>
            <person name="Goto K."/>
        </authorList>
    </citation>
    <scope>NUCLEOTIDE SEQUENCE [LARGE SCALE GENOMIC DNA]</scope>
    <source>
        <strain evidence="4 5">PeD5</strain>
    </source>
</reference>
<gene>
    <name evidence="4" type="ORF">G3576_22815</name>
</gene>
<dbReference type="Gene3D" id="3.40.50.2000">
    <property type="entry name" value="Glycogen Phosphorylase B"/>
    <property type="match status" value="1"/>
</dbReference>
<protein>
    <submittedName>
        <fullName evidence="4">Glycosyltransferase family 4 protein</fullName>
    </submittedName>
</protein>
<keyword evidence="5" id="KW-1185">Reference proteome</keyword>
<dbReference type="SUPFAM" id="SSF53756">
    <property type="entry name" value="UDP-Glycosyltransferase/glycogen phosphorylase"/>
    <property type="match status" value="1"/>
</dbReference>
<accession>A0A6M1LS39</accession>
<evidence type="ECO:0000256" key="2">
    <source>
        <dbReference type="ARBA" id="ARBA00022679"/>
    </source>
</evidence>
<dbReference type="CDD" id="cd03801">
    <property type="entry name" value="GT4_PimA-like"/>
    <property type="match status" value="1"/>
</dbReference>
<dbReference type="PANTHER" id="PTHR12526:SF510">
    <property type="entry name" value="D-INOSITOL 3-PHOSPHATE GLYCOSYLTRANSFERASE"/>
    <property type="match status" value="1"/>
</dbReference>
<keyword evidence="2" id="KW-0808">Transferase</keyword>
<evidence type="ECO:0000259" key="3">
    <source>
        <dbReference type="Pfam" id="PF00534"/>
    </source>
</evidence>
<dbReference type="GO" id="GO:0016757">
    <property type="term" value="F:glycosyltransferase activity"/>
    <property type="evidence" value="ECO:0007669"/>
    <property type="project" value="UniProtKB-KW"/>
</dbReference>
<dbReference type="PANTHER" id="PTHR12526">
    <property type="entry name" value="GLYCOSYLTRANSFERASE"/>
    <property type="match status" value="1"/>
</dbReference>
<name>A0A6M1LS39_9PROT</name>
<evidence type="ECO:0000313" key="4">
    <source>
        <dbReference type="EMBL" id="NGM22863.1"/>
    </source>
</evidence>
<evidence type="ECO:0000313" key="5">
    <source>
        <dbReference type="Proteomes" id="UP000475385"/>
    </source>
</evidence>
<feature type="domain" description="Glycosyl transferase family 1" evidence="3">
    <location>
        <begin position="245"/>
        <end position="345"/>
    </location>
</feature>
<dbReference type="Proteomes" id="UP000475385">
    <property type="component" value="Unassembled WGS sequence"/>
</dbReference>
<dbReference type="AlphaFoldDB" id="A0A6M1LS39"/>
<dbReference type="Pfam" id="PF00534">
    <property type="entry name" value="Glycos_transf_1"/>
    <property type="match status" value="1"/>
</dbReference>
<sequence length="554" mass="58393">MSPPRATILYAKDGYDTSRPRLMGRHAAGEGFLRGMVRHSGFDRLVALVPRPADAAAFQAQARDLSATMALEAVPEAELHRVAETGCLMLPGPEMVPFAWRRQRTGAAGYSLVGITHTTASHGAMDSIADLLTGPLQPWDALICTSAAVRASVRRLLEGEAAWLKQRLGATRFVPPALPVIPLGVDVPALARDEAARALWRGRLGVGPRDVVVLHHGRLSFHAKAHPLPMFLGLGRAAAAAPAGARVHLLLSGWFADEVQRGAFQAMAQALCPQLAIHHVDGRKPEVRQAIWSAADAFTLLSDNVQETFGLAPVEAMAAGLPVVATDWDGLRDTVEHGVTGFRVPTLMGGPMGDLAARHEATLDSYDSYIAGAAQFTAVDVGATEEAFRALVADAGLRARMGEAGRQRAAALFDWSVVIGQYRALWAELGAIRGKAKPGTGDSPRRADPAVLFADYPTRRLGGQTRLRLAPGIPDAAAAVARLTALAAIPGVAPRRELLPAEAGFQAALAVLEGGPATVAAMAAAVPPARAARLARALAWLVKVDVLRMAEDGS</sequence>
<comment type="caution">
    <text evidence="4">The sequence shown here is derived from an EMBL/GenBank/DDBJ whole genome shotgun (WGS) entry which is preliminary data.</text>
</comment>